<evidence type="ECO:0000256" key="3">
    <source>
        <dbReference type="ARBA" id="ARBA00009274"/>
    </source>
</evidence>
<dbReference type="GO" id="GO:0015031">
    <property type="term" value="P:protein transport"/>
    <property type="evidence" value="ECO:0007669"/>
    <property type="project" value="UniProtKB-KW"/>
</dbReference>
<dbReference type="PANTHER" id="PTHR35329:SF2">
    <property type="entry name" value="CHITIN SYNTHASE EXPORT CHAPERONE"/>
    <property type="match status" value="1"/>
</dbReference>
<feature type="transmembrane region" description="Helical" evidence="12">
    <location>
        <begin position="223"/>
        <end position="242"/>
    </location>
</feature>
<evidence type="ECO:0000256" key="6">
    <source>
        <dbReference type="ARBA" id="ARBA00022692"/>
    </source>
</evidence>
<feature type="transmembrane region" description="Helical" evidence="12">
    <location>
        <begin position="152"/>
        <end position="176"/>
    </location>
</feature>
<dbReference type="GO" id="GO:0071555">
    <property type="term" value="P:cell wall organization"/>
    <property type="evidence" value="ECO:0007669"/>
    <property type="project" value="UniProtKB-KW"/>
</dbReference>
<evidence type="ECO:0000256" key="4">
    <source>
        <dbReference type="ARBA" id="ARBA00018354"/>
    </source>
</evidence>
<evidence type="ECO:0000256" key="1">
    <source>
        <dbReference type="ARBA" id="ARBA00004127"/>
    </source>
</evidence>
<comment type="caution">
    <text evidence="13">The sequence shown here is derived from an EMBL/GenBank/DDBJ whole genome shotgun (WGS) entry which is preliminary data.</text>
</comment>
<evidence type="ECO:0000256" key="9">
    <source>
        <dbReference type="ARBA" id="ARBA00022989"/>
    </source>
</evidence>
<evidence type="ECO:0000256" key="7">
    <source>
        <dbReference type="ARBA" id="ARBA00022824"/>
    </source>
</evidence>
<reference evidence="13 14" key="1">
    <citation type="submission" date="2016-07" db="EMBL/GenBank/DDBJ databases">
        <title>Pervasive Adenine N6-methylation of Active Genes in Fungi.</title>
        <authorList>
            <consortium name="DOE Joint Genome Institute"/>
            <person name="Mondo S.J."/>
            <person name="Dannebaum R.O."/>
            <person name="Kuo R.C."/>
            <person name="Labutti K."/>
            <person name="Haridas S."/>
            <person name="Kuo A."/>
            <person name="Salamov A."/>
            <person name="Ahrendt S.R."/>
            <person name="Lipzen A."/>
            <person name="Sullivan W."/>
            <person name="Andreopoulos W.B."/>
            <person name="Clum A."/>
            <person name="Lindquist E."/>
            <person name="Daum C."/>
            <person name="Ramamoorthy G.K."/>
            <person name="Gryganskyi A."/>
            <person name="Culley D."/>
            <person name="Magnuson J.K."/>
            <person name="James T.Y."/>
            <person name="O'Malley M.A."/>
            <person name="Stajich J.E."/>
            <person name="Spatafora J.W."/>
            <person name="Visel A."/>
            <person name="Grigoriev I.V."/>
        </authorList>
    </citation>
    <scope>NUCLEOTIDE SEQUENCE [LARGE SCALE GENOMIC DNA]</scope>
    <source>
        <strain evidence="13 14">NRRL 3301</strain>
    </source>
</reference>
<evidence type="ECO:0000256" key="8">
    <source>
        <dbReference type="ARBA" id="ARBA00022927"/>
    </source>
</evidence>
<dbReference type="EMBL" id="MCGT01000009">
    <property type="protein sequence ID" value="ORX57045.1"/>
    <property type="molecule type" value="Genomic_DNA"/>
</dbReference>
<organism evidence="13 14">
    <name type="scientific">Hesseltinella vesiculosa</name>
    <dbReference type="NCBI Taxonomy" id="101127"/>
    <lineage>
        <taxon>Eukaryota</taxon>
        <taxon>Fungi</taxon>
        <taxon>Fungi incertae sedis</taxon>
        <taxon>Mucoromycota</taxon>
        <taxon>Mucoromycotina</taxon>
        <taxon>Mucoromycetes</taxon>
        <taxon>Mucorales</taxon>
        <taxon>Cunninghamellaceae</taxon>
        <taxon>Hesseltinella</taxon>
    </lineage>
</organism>
<feature type="transmembrane region" description="Helical" evidence="12">
    <location>
        <begin position="188"/>
        <end position="211"/>
    </location>
</feature>
<evidence type="ECO:0000256" key="2">
    <source>
        <dbReference type="ARBA" id="ARBA00004586"/>
    </source>
</evidence>
<dbReference type="AlphaFoldDB" id="A0A1X2GMF9"/>
<feature type="transmembrane region" description="Helical" evidence="12">
    <location>
        <begin position="85"/>
        <end position="107"/>
    </location>
</feature>
<gene>
    <name evidence="13" type="ORF">DM01DRAFT_1366661</name>
</gene>
<keyword evidence="10 12" id="KW-0472">Membrane</keyword>
<dbReference type="STRING" id="101127.A0A1X2GMF9"/>
<evidence type="ECO:0000256" key="12">
    <source>
        <dbReference type="SAM" id="Phobius"/>
    </source>
</evidence>
<feature type="transmembrane region" description="Helical" evidence="12">
    <location>
        <begin position="254"/>
        <end position="273"/>
    </location>
</feature>
<feature type="transmembrane region" description="Helical" evidence="12">
    <location>
        <begin position="50"/>
        <end position="73"/>
    </location>
</feature>
<sequence>MVDITFQFEPFSFTGICQTVALTLCPLIGTTNGVEPVCYSRNVDLGGNLVFQPATLIIDIIAIIMAAIMIYHIRSKYTAVGRKEIVMFFYLYMITVVLEMLLVTGIIPTSSNVYPWFTAVHLGLISATFWCLLLNGFVGFQFAEDGTPLSLWSIRISSLVIFLIMGFIAIATFQNIGPFKASSPGALWAFYFIVNGAAFIIYVISQIILVVNTLDDRWPLGDILFAAAFFAIGQVLMFIFSVTICDEVKHYVDGLFFGTVFTLLAVMMVYKYWDSITKEDLEFSVGSKQNVWEVKELMADDDLAPSFVYY</sequence>
<keyword evidence="5" id="KW-0813">Transport</keyword>
<evidence type="ECO:0000256" key="5">
    <source>
        <dbReference type="ARBA" id="ARBA00022448"/>
    </source>
</evidence>
<evidence type="ECO:0000256" key="10">
    <source>
        <dbReference type="ARBA" id="ARBA00023136"/>
    </source>
</evidence>
<accession>A0A1X2GMF9</accession>
<protein>
    <recommendedName>
        <fullName evidence="4">Chitin synthase export chaperone</fullName>
    </recommendedName>
</protein>
<keyword evidence="8" id="KW-0653">Protein transport</keyword>
<dbReference type="PANTHER" id="PTHR35329">
    <property type="entry name" value="CHITIN SYNTHASE EXPORT CHAPERONE"/>
    <property type="match status" value="1"/>
</dbReference>
<name>A0A1X2GMF9_9FUNG</name>
<evidence type="ECO:0000313" key="14">
    <source>
        <dbReference type="Proteomes" id="UP000242146"/>
    </source>
</evidence>
<evidence type="ECO:0000256" key="11">
    <source>
        <dbReference type="ARBA" id="ARBA00023316"/>
    </source>
</evidence>
<dbReference type="GO" id="GO:0006457">
    <property type="term" value="P:protein folding"/>
    <property type="evidence" value="ECO:0007669"/>
    <property type="project" value="TreeGrafter"/>
</dbReference>
<dbReference type="GO" id="GO:0051082">
    <property type="term" value="F:unfolded protein binding"/>
    <property type="evidence" value="ECO:0007669"/>
    <property type="project" value="TreeGrafter"/>
</dbReference>
<comment type="subcellular location">
    <subcellularLocation>
        <location evidence="1">Endomembrane system</location>
        <topology evidence="1">Multi-pass membrane protein</topology>
    </subcellularLocation>
    <subcellularLocation>
        <location evidence="2">Endoplasmic reticulum membrane</location>
    </subcellularLocation>
</comment>
<evidence type="ECO:0000313" key="13">
    <source>
        <dbReference type="EMBL" id="ORX57045.1"/>
    </source>
</evidence>
<dbReference type="OrthoDB" id="2189463at2759"/>
<keyword evidence="14" id="KW-1185">Reference proteome</keyword>
<keyword evidence="9 12" id="KW-1133">Transmembrane helix</keyword>
<dbReference type="Pfam" id="PF12271">
    <property type="entry name" value="Chs7"/>
    <property type="match status" value="1"/>
</dbReference>
<dbReference type="Proteomes" id="UP000242146">
    <property type="component" value="Unassembled WGS sequence"/>
</dbReference>
<dbReference type="InterPro" id="IPR022057">
    <property type="entry name" value="Chs7"/>
</dbReference>
<dbReference type="GO" id="GO:0005789">
    <property type="term" value="C:endoplasmic reticulum membrane"/>
    <property type="evidence" value="ECO:0007669"/>
    <property type="project" value="UniProtKB-SubCell"/>
</dbReference>
<keyword evidence="11" id="KW-0961">Cell wall biogenesis/degradation</keyword>
<keyword evidence="6 12" id="KW-0812">Transmembrane</keyword>
<feature type="transmembrane region" description="Helical" evidence="12">
    <location>
        <begin position="113"/>
        <end position="140"/>
    </location>
</feature>
<comment type="similarity">
    <text evidence="3">Belongs to the CHS7 family.</text>
</comment>
<keyword evidence="7" id="KW-0256">Endoplasmic reticulum</keyword>
<proteinExistence type="inferred from homology"/>